<dbReference type="EMBL" id="BARU01039735">
    <property type="protein sequence ID" value="GAH84410.1"/>
    <property type="molecule type" value="Genomic_DNA"/>
</dbReference>
<reference evidence="2" key="1">
    <citation type="journal article" date="2014" name="Front. Microbiol.">
        <title>High frequency of phylogenetically diverse reductive dehalogenase-homologous genes in deep subseafloor sedimentary metagenomes.</title>
        <authorList>
            <person name="Kawai M."/>
            <person name="Futagami T."/>
            <person name="Toyoda A."/>
            <person name="Takaki Y."/>
            <person name="Nishi S."/>
            <person name="Hori S."/>
            <person name="Arai W."/>
            <person name="Tsubouchi T."/>
            <person name="Morono Y."/>
            <person name="Uchiyama I."/>
            <person name="Ito T."/>
            <person name="Fujiyama A."/>
            <person name="Inagaki F."/>
            <person name="Takami H."/>
        </authorList>
    </citation>
    <scope>NUCLEOTIDE SEQUENCE</scope>
    <source>
        <strain evidence="2">Expedition CK06-06</strain>
    </source>
</reference>
<dbReference type="InterPro" id="IPR038726">
    <property type="entry name" value="PDDEXK_AddAB-type"/>
</dbReference>
<evidence type="ECO:0000313" key="2">
    <source>
        <dbReference type="EMBL" id="GAH84410.1"/>
    </source>
</evidence>
<accession>X1JSK7</accession>
<feature type="domain" description="PD-(D/E)XK endonuclease-like" evidence="1">
    <location>
        <begin position="10"/>
        <end position="180"/>
    </location>
</feature>
<feature type="non-terminal residue" evidence="2">
    <location>
        <position position="190"/>
    </location>
</feature>
<proteinExistence type="predicted"/>
<name>X1JSK7_9ZZZZ</name>
<sequence length="190" mass="21547">MIRLEGPYRQSQINDYLSCPQALLLRLEGVEPLFRPLGLSRGAAVHGAIFRLHHDQDWVKWERVFNDAWAEEFSRAGPPINATPDQIDREYEDWQKAIGNYVDKERDSSVLYGELPIRGVLRSRSGREYTVEGIIDQVRVSDDGRSFDIYELKTNASLPGPATLQRNIQLCLYCWCAVTGEVFVDGGVGC</sequence>
<dbReference type="Pfam" id="PF12705">
    <property type="entry name" value="PDDEXK_1"/>
    <property type="match status" value="1"/>
</dbReference>
<organism evidence="2">
    <name type="scientific">marine sediment metagenome</name>
    <dbReference type="NCBI Taxonomy" id="412755"/>
    <lineage>
        <taxon>unclassified sequences</taxon>
        <taxon>metagenomes</taxon>
        <taxon>ecological metagenomes</taxon>
    </lineage>
</organism>
<protein>
    <recommendedName>
        <fullName evidence="1">PD-(D/E)XK endonuclease-like domain-containing protein</fullName>
    </recommendedName>
</protein>
<evidence type="ECO:0000259" key="1">
    <source>
        <dbReference type="Pfam" id="PF12705"/>
    </source>
</evidence>
<comment type="caution">
    <text evidence="2">The sequence shown here is derived from an EMBL/GenBank/DDBJ whole genome shotgun (WGS) entry which is preliminary data.</text>
</comment>
<dbReference type="AlphaFoldDB" id="X1JSK7"/>
<gene>
    <name evidence="2" type="ORF">S03H2_61554</name>
</gene>